<evidence type="ECO:0000256" key="1">
    <source>
        <dbReference type="SAM" id="Coils"/>
    </source>
</evidence>
<dbReference type="HOGENOM" id="CLU_1239172_0_0_10"/>
<sequence>MPKKDSTYSRIERALFKDKGEASDILSAREMEIKNRMMLCVSKKMDDPLIEDADLVNFLMHGCAGNAEPVSKSQAYRDIGMINRLVGNIQLAAKAWYRYMIVEGGKKAFKIAIDKGDAKGAAASLDKIGKYTRSDKEDEKFDYSQLIPPSFEPSDDVTLLEGLEVIEDLEEKRKELRNRFKGLISSKAEDIKPIEEKEEEDEE</sequence>
<gene>
    <name evidence="2" type="ORF">HMPREF1981_03207</name>
</gene>
<keyword evidence="1" id="KW-0175">Coiled coil</keyword>
<dbReference type="EMBL" id="AWSV01000162">
    <property type="protein sequence ID" value="ERI81443.1"/>
    <property type="molecule type" value="Genomic_DNA"/>
</dbReference>
<accession>U2CBP9</accession>
<dbReference type="AlphaFoldDB" id="U2CBP9"/>
<feature type="coiled-coil region" evidence="1">
    <location>
        <begin position="159"/>
        <end position="186"/>
    </location>
</feature>
<comment type="caution">
    <text evidence="2">The sequence shown here is derived from an EMBL/GenBank/DDBJ whole genome shotgun (WGS) entry which is preliminary data.</text>
</comment>
<evidence type="ECO:0000313" key="2">
    <source>
        <dbReference type="EMBL" id="ERI81443.1"/>
    </source>
</evidence>
<dbReference type="RefSeq" id="WP_021646966.1">
    <property type="nucleotide sequence ID" value="NZ_KE993158.1"/>
</dbReference>
<name>U2CBP9_9BACE</name>
<organism evidence="2 3">
    <name type="scientific">Bacteroides pyogenes F0041</name>
    <dbReference type="NCBI Taxonomy" id="1321819"/>
    <lineage>
        <taxon>Bacteria</taxon>
        <taxon>Pseudomonadati</taxon>
        <taxon>Bacteroidota</taxon>
        <taxon>Bacteroidia</taxon>
        <taxon>Bacteroidales</taxon>
        <taxon>Bacteroidaceae</taxon>
        <taxon>Bacteroides</taxon>
    </lineage>
</organism>
<proteinExistence type="predicted"/>
<evidence type="ECO:0000313" key="3">
    <source>
        <dbReference type="Proteomes" id="UP000016496"/>
    </source>
</evidence>
<protein>
    <submittedName>
        <fullName evidence="2">Uncharacterized protein</fullName>
    </submittedName>
</protein>
<dbReference type="OrthoDB" id="1092762at2"/>
<dbReference type="Proteomes" id="UP000016496">
    <property type="component" value="Unassembled WGS sequence"/>
</dbReference>
<dbReference type="PATRIC" id="fig|1321819.3.peg.2960"/>
<reference evidence="2 3" key="1">
    <citation type="submission" date="2013-08" db="EMBL/GenBank/DDBJ databases">
        <authorList>
            <person name="Weinstock G."/>
            <person name="Sodergren E."/>
            <person name="Wylie T."/>
            <person name="Fulton L."/>
            <person name="Fulton R."/>
            <person name="Fronick C."/>
            <person name="O'Laughlin M."/>
            <person name="Godfrey J."/>
            <person name="Miner T."/>
            <person name="Herter B."/>
            <person name="Appelbaum E."/>
            <person name="Cordes M."/>
            <person name="Lek S."/>
            <person name="Wollam A."/>
            <person name="Pepin K.H."/>
            <person name="Palsikar V.B."/>
            <person name="Mitreva M."/>
            <person name="Wilson R.K."/>
        </authorList>
    </citation>
    <scope>NUCLEOTIDE SEQUENCE [LARGE SCALE GENOMIC DNA]</scope>
    <source>
        <strain evidence="2 3">F0041</strain>
    </source>
</reference>